<keyword evidence="3" id="KW-1185">Reference proteome</keyword>
<feature type="signal peptide" evidence="1">
    <location>
        <begin position="1"/>
        <end position="23"/>
    </location>
</feature>
<accession>A0A1Y2B2C7</accession>
<feature type="chain" id="PRO_5013028174" description="Ig-like domain-containing protein" evidence="1">
    <location>
        <begin position="24"/>
        <end position="177"/>
    </location>
</feature>
<dbReference type="Proteomes" id="UP000193642">
    <property type="component" value="Unassembled WGS sequence"/>
</dbReference>
<proteinExistence type="predicted"/>
<evidence type="ECO:0000313" key="3">
    <source>
        <dbReference type="Proteomes" id="UP000193642"/>
    </source>
</evidence>
<gene>
    <name evidence="2" type="ORF">BCR33DRAFT_724900</name>
</gene>
<evidence type="ECO:0000313" key="2">
    <source>
        <dbReference type="EMBL" id="ORY28710.1"/>
    </source>
</evidence>
<sequence length="177" mass="20148">MNSYMCANIVVLMVLATGLWITGEPLTSEPHSTSPQHSINAFLPLLLAATTPQASMRELFGRGDGWVSFPLLLANFFSGLPPPCHFEWNLNWRRSEFWNRNLSQTSRKNGRGHEMDTERSDEIESFKVTCVSTSGRQIEAKNPPTVVGDQCLEPLITFTWTRDVKHRQMISERPRNE</sequence>
<evidence type="ECO:0008006" key="4">
    <source>
        <dbReference type="Google" id="ProtNLM"/>
    </source>
</evidence>
<dbReference type="AlphaFoldDB" id="A0A1Y2B2C7"/>
<dbReference type="EMBL" id="MCGO01000092">
    <property type="protein sequence ID" value="ORY28710.1"/>
    <property type="molecule type" value="Genomic_DNA"/>
</dbReference>
<evidence type="ECO:0000256" key="1">
    <source>
        <dbReference type="SAM" id="SignalP"/>
    </source>
</evidence>
<organism evidence="2 3">
    <name type="scientific">Rhizoclosmatium globosum</name>
    <dbReference type="NCBI Taxonomy" id="329046"/>
    <lineage>
        <taxon>Eukaryota</taxon>
        <taxon>Fungi</taxon>
        <taxon>Fungi incertae sedis</taxon>
        <taxon>Chytridiomycota</taxon>
        <taxon>Chytridiomycota incertae sedis</taxon>
        <taxon>Chytridiomycetes</taxon>
        <taxon>Chytridiales</taxon>
        <taxon>Chytriomycetaceae</taxon>
        <taxon>Rhizoclosmatium</taxon>
    </lineage>
</organism>
<reference evidence="2 3" key="1">
    <citation type="submission" date="2016-07" db="EMBL/GenBank/DDBJ databases">
        <title>Pervasive Adenine N6-methylation of Active Genes in Fungi.</title>
        <authorList>
            <consortium name="DOE Joint Genome Institute"/>
            <person name="Mondo S.J."/>
            <person name="Dannebaum R.O."/>
            <person name="Kuo R.C."/>
            <person name="Labutti K."/>
            <person name="Haridas S."/>
            <person name="Kuo A."/>
            <person name="Salamov A."/>
            <person name="Ahrendt S.R."/>
            <person name="Lipzen A."/>
            <person name="Sullivan W."/>
            <person name="Andreopoulos W.B."/>
            <person name="Clum A."/>
            <person name="Lindquist E."/>
            <person name="Daum C."/>
            <person name="Ramamoorthy G.K."/>
            <person name="Gryganskyi A."/>
            <person name="Culley D."/>
            <person name="Magnuson J.K."/>
            <person name="James T.Y."/>
            <person name="O'Malley M.A."/>
            <person name="Stajich J.E."/>
            <person name="Spatafora J.W."/>
            <person name="Visel A."/>
            <person name="Grigoriev I.V."/>
        </authorList>
    </citation>
    <scope>NUCLEOTIDE SEQUENCE [LARGE SCALE GENOMIC DNA]</scope>
    <source>
        <strain evidence="2 3">JEL800</strain>
    </source>
</reference>
<name>A0A1Y2B2C7_9FUNG</name>
<protein>
    <recommendedName>
        <fullName evidence="4">Ig-like domain-containing protein</fullName>
    </recommendedName>
</protein>
<comment type="caution">
    <text evidence="2">The sequence shown here is derived from an EMBL/GenBank/DDBJ whole genome shotgun (WGS) entry which is preliminary data.</text>
</comment>
<keyword evidence="1" id="KW-0732">Signal</keyword>